<dbReference type="GO" id="GO:0006952">
    <property type="term" value="P:defense response"/>
    <property type="evidence" value="ECO:0007669"/>
    <property type="project" value="UniProtKB-KW"/>
</dbReference>
<dbReference type="Gene3D" id="1.20.5.4130">
    <property type="match status" value="1"/>
</dbReference>
<evidence type="ECO:0000259" key="8">
    <source>
        <dbReference type="SMART" id="SM00382"/>
    </source>
</evidence>
<dbReference type="SUPFAM" id="SSF52540">
    <property type="entry name" value="P-loop containing nucleoside triphosphate hydrolases"/>
    <property type="match status" value="1"/>
</dbReference>
<dbReference type="GO" id="GO:0005524">
    <property type="term" value="F:ATP binding"/>
    <property type="evidence" value="ECO:0007669"/>
    <property type="project" value="UniProtKB-KW"/>
</dbReference>
<keyword evidence="3" id="KW-0677">Repeat</keyword>
<reference evidence="9" key="2">
    <citation type="submission" date="2018-05" db="EMBL/GenBank/DDBJ databases">
        <title>OgluRS3 (Oryza glumaepatula Reference Sequence Version 3).</title>
        <authorList>
            <person name="Zhang J."/>
            <person name="Kudrna D."/>
            <person name="Lee S."/>
            <person name="Talag J."/>
            <person name="Welchert J."/>
            <person name="Wing R.A."/>
        </authorList>
    </citation>
    <scope>NUCLEOTIDE SEQUENCE [LARGE SCALE GENOMIC DNA]</scope>
</reference>
<evidence type="ECO:0000256" key="5">
    <source>
        <dbReference type="ARBA" id="ARBA00022821"/>
    </source>
</evidence>
<keyword evidence="2" id="KW-0433">Leucine-rich repeat</keyword>
<dbReference type="Pfam" id="PF25019">
    <property type="entry name" value="LRR_R13L1-DRL21"/>
    <property type="match status" value="1"/>
</dbReference>
<dbReference type="InterPro" id="IPR032675">
    <property type="entry name" value="LRR_dom_sf"/>
</dbReference>
<sequence length="1481" mass="168478">MEVAIDAARWVVDKALSPLSGGLLETWAASSELGVNIDAIKMELLYAKGMLENAQGREIRSQALKELLQKLQQLAFDADDVLDELDYFRIHDELKGTYEAADVDDASCFRGILVNSRHTAKAVGKSLSCFQSDAYHGDPDNPRTEARQRVHMLSKCLPCYSCPLVHENDADDAVKSQKWWQKHCGACCCSPNPGQDHANEVPMHKFDRVGISTRMKHIVEQLQPICAKVSVILNMEMLGSNNSNTQDSTTSQRITISESVEPKLYGRNKMKDKIIRDITNGIYSEQDLSVLSLFGPGGIGKTTLVQYIYNNQEVHSHFQATIWVCVSFNFNVSMLIQQIKDQIPEVDGENGTAEDRIEQRLKSKRFLLILDDMWKCDGEDMWKRLLVPFRKSQAKGNVVIVTTRFPALAEMVNTMDHPIELERLEQEEFMQLFEACVFGEAKAPWQDHSELLDIGKKIIGKLKGFPLAAKTVGRLLRNNLTLDHWRRVLASKEWELQTGHNDIMPALKLGYVYLPFHLQKCFSYCGLFPHDYEFDSGELIHLWMGLNILCCNGQKTFEEIGLSYLDDLVDHGFMKKNEKDGHPIYVMHDLLQDLARMVSSYECYTIDCSHERLREIPPDVRHLSIIMGGAQEDASINETFHGNVILIMKRFKVENLHTLMIFGCYYRSMVNTFGDVFRKAKALRVLHLSTMYYPVDHILHNFSALMHLRYLKLGSEYDKISPPRCISRFYKLIVLDLKEWKGSINLPVDMSNLARLRHFIVSHDETHSKICEVGKLQTLQELRRFEVNREKSGFEIKQLEHLIQLSGSLSICNLEKMQAKEADEVNLLSKNSLKKLTLEWDVQRSQKEPDKEQHILNVLRPHDNLQELCIRGNGGHSFPPWLGSKLSVKNLQSLHLDTVDWTVFPPLGELWLAGQPGQEYLRSIQGKSFQNMKTLELVGLTRLEKWVHNDKFLLFSLLETFIIRDCPELVELPVSQYSSQKFKQDVMIDLFPKMQEVRIADCPKLESLPLIPWTDTLHTVDIKNVGSSLEKLVYSTKSSSSKLLLEIKEDHHLECLDEMVAFHNLSKIHELEVSKSPPLMNKHLHGLTSLKTLKISDSSITLQLLGGPDDEKHMLVLERLEIQNCSANGKELTQFLLQLPKLSFFRMSSCQNVTRLGVMTQLATAEPTSMPSSSTSSNETGSQLQIEEVGDEGGLLLFPKHLTISLHELRITMNPGLSLLASLPPENNSRPGGLHNLHSLQTLFIRGCPKLLSAYSSSSSYCFPFPSTLDSLRIEDVEDMHTFAPLSNLTSLTYLFVENCGKDLRGEGLWTFFTQGCLTRLCVYRSPNFFDNLVSHQQEDLPAYCKIEMLRTDDIAGVLVTPICRLFSSSLNVLGLCSNKEIVSFTKEQEKALELITSLQELCFFRNEKLQSLPADLRGLNNLRILEILRCSAIRSLPKNAFPNSLQKINVDRRCSEELQHHCIMLEGVTVNIDRPVNTNL</sequence>
<dbReference type="InterPro" id="IPR003593">
    <property type="entry name" value="AAA+_ATPase"/>
</dbReference>
<feature type="region of interest" description="Disordered" evidence="7">
    <location>
        <begin position="1164"/>
        <end position="1184"/>
    </location>
</feature>
<dbReference type="PANTHER" id="PTHR36766">
    <property type="entry name" value="PLANT BROAD-SPECTRUM MILDEW RESISTANCE PROTEIN RPW8"/>
    <property type="match status" value="1"/>
</dbReference>
<protein>
    <recommendedName>
        <fullName evidence="8">AAA+ ATPase domain-containing protein</fullName>
    </recommendedName>
</protein>
<dbReference type="EnsemblPlants" id="OGLUM02G15120.1">
    <property type="protein sequence ID" value="OGLUM02G15120.1"/>
    <property type="gene ID" value="OGLUM02G15120"/>
</dbReference>
<feature type="compositionally biased region" description="Low complexity" evidence="7">
    <location>
        <begin position="1164"/>
        <end position="1182"/>
    </location>
</feature>
<keyword evidence="5" id="KW-0611">Plant defense</keyword>
<evidence type="ECO:0000256" key="2">
    <source>
        <dbReference type="ARBA" id="ARBA00022614"/>
    </source>
</evidence>
<dbReference type="Gramene" id="OGLUM02G15120.1">
    <property type="protein sequence ID" value="OGLUM02G15120.1"/>
    <property type="gene ID" value="OGLUM02G15120"/>
</dbReference>
<dbReference type="STRING" id="40148.A0A0D9YRM9"/>
<dbReference type="Pfam" id="PF18052">
    <property type="entry name" value="Rx_N"/>
    <property type="match status" value="1"/>
</dbReference>
<dbReference type="Gene3D" id="1.10.8.430">
    <property type="entry name" value="Helical domain of apoptotic protease-activating factors"/>
    <property type="match status" value="1"/>
</dbReference>
<dbReference type="Gene3D" id="1.10.10.10">
    <property type="entry name" value="Winged helix-like DNA-binding domain superfamily/Winged helix DNA-binding domain"/>
    <property type="match status" value="1"/>
</dbReference>
<dbReference type="PANTHER" id="PTHR36766:SF45">
    <property type="entry name" value="NB-ARC DOMAIN-CONTAINING PROTEIN"/>
    <property type="match status" value="1"/>
</dbReference>
<evidence type="ECO:0000256" key="7">
    <source>
        <dbReference type="SAM" id="MobiDB-lite"/>
    </source>
</evidence>
<dbReference type="Pfam" id="PF23559">
    <property type="entry name" value="WHD_DRP"/>
    <property type="match status" value="1"/>
</dbReference>
<evidence type="ECO:0000256" key="6">
    <source>
        <dbReference type="ARBA" id="ARBA00022840"/>
    </source>
</evidence>
<dbReference type="PRINTS" id="PR00364">
    <property type="entry name" value="DISEASERSIST"/>
</dbReference>
<dbReference type="InterPro" id="IPR027417">
    <property type="entry name" value="P-loop_NTPase"/>
</dbReference>
<comment type="similarity">
    <text evidence="1">Belongs to the disease resistance NB-LRR family.</text>
</comment>
<evidence type="ECO:0000313" key="10">
    <source>
        <dbReference type="Proteomes" id="UP000026961"/>
    </source>
</evidence>
<dbReference type="Gene3D" id="3.40.50.300">
    <property type="entry name" value="P-loop containing nucleotide triphosphate hydrolases"/>
    <property type="match status" value="1"/>
</dbReference>
<dbReference type="SMART" id="SM00382">
    <property type="entry name" value="AAA"/>
    <property type="match status" value="1"/>
</dbReference>
<dbReference type="InterPro" id="IPR036388">
    <property type="entry name" value="WH-like_DNA-bd_sf"/>
</dbReference>
<dbReference type="HOGENOM" id="CLU_000837_8_4_1"/>
<evidence type="ECO:0000256" key="3">
    <source>
        <dbReference type="ARBA" id="ARBA00022737"/>
    </source>
</evidence>
<dbReference type="SUPFAM" id="SSF52058">
    <property type="entry name" value="L domain-like"/>
    <property type="match status" value="2"/>
</dbReference>
<keyword evidence="4" id="KW-0547">Nucleotide-binding</keyword>
<dbReference type="Pfam" id="PF00931">
    <property type="entry name" value="NB-ARC"/>
    <property type="match status" value="1"/>
</dbReference>
<dbReference type="InterPro" id="IPR041118">
    <property type="entry name" value="Rx_N"/>
</dbReference>
<dbReference type="InterPro" id="IPR002182">
    <property type="entry name" value="NB-ARC"/>
</dbReference>
<name>A0A0D9YRM9_9ORYZ</name>
<dbReference type="Proteomes" id="UP000026961">
    <property type="component" value="Chromosome 2"/>
</dbReference>
<dbReference type="eggNOG" id="KOG4658">
    <property type="taxonomic scope" value="Eukaryota"/>
</dbReference>
<proteinExistence type="inferred from homology"/>
<dbReference type="InterPro" id="IPR042197">
    <property type="entry name" value="Apaf_helical"/>
</dbReference>
<keyword evidence="6" id="KW-0067">ATP-binding</keyword>
<accession>A0A0D9YRM9</accession>
<organism evidence="9">
    <name type="scientific">Oryza glumipatula</name>
    <dbReference type="NCBI Taxonomy" id="40148"/>
    <lineage>
        <taxon>Eukaryota</taxon>
        <taxon>Viridiplantae</taxon>
        <taxon>Streptophyta</taxon>
        <taxon>Embryophyta</taxon>
        <taxon>Tracheophyta</taxon>
        <taxon>Spermatophyta</taxon>
        <taxon>Magnoliopsida</taxon>
        <taxon>Liliopsida</taxon>
        <taxon>Poales</taxon>
        <taxon>Poaceae</taxon>
        <taxon>BOP clade</taxon>
        <taxon>Oryzoideae</taxon>
        <taxon>Oryzeae</taxon>
        <taxon>Oryzinae</taxon>
        <taxon>Oryza</taxon>
    </lineage>
</organism>
<feature type="domain" description="AAA+ ATPase" evidence="8">
    <location>
        <begin position="287"/>
        <end position="425"/>
    </location>
</feature>
<dbReference type="InterPro" id="IPR056789">
    <property type="entry name" value="LRR_R13L1-DRL21"/>
</dbReference>
<evidence type="ECO:0000256" key="1">
    <source>
        <dbReference type="ARBA" id="ARBA00008894"/>
    </source>
</evidence>
<reference evidence="9" key="1">
    <citation type="submission" date="2015-04" db="UniProtKB">
        <authorList>
            <consortium name="EnsemblPlants"/>
        </authorList>
    </citation>
    <scope>IDENTIFICATION</scope>
</reference>
<keyword evidence="10" id="KW-1185">Reference proteome</keyword>
<dbReference type="Gene3D" id="3.80.10.10">
    <property type="entry name" value="Ribonuclease Inhibitor"/>
    <property type="match status" value="3"/>
</dbReference>
<dbReference type="GO" id="GO:0043531">
    <property type="term" value="F:ADP binding"/>
    <property type="evidence" value="ECO:0007669"/>
    <property type="project" value="InterPro"/>
</dbReference>
<evidence type="ECO:0000256" key="4">
    <source>
        <dbReference type="ARBA" id="ARBA00022741"/>
    </source>
</evidence>
<evidence type="ECO:0000313" key="9">
    <source>
        <dbReference type="EnsemblPlants" id="OGLUM02G15120.1"/>
    </source>
</evidence>
<dbReference type="GO" id="GO:0051707">
    <property type="term" value="P:response to other organism"/>
    <property type="evidence" value="ECO:0007669"/>
    <property type="project" value="UniProtKB-ARBA"/>
</dbReference>
<dbReference type="InterPro" id="IPR058922">
    <property type="entry name" value="WHD_DRP"/>
</dbReference>